<keyword evidence="3" id="KW-1185">Reference proteome</keyword>
<dbReference type="AlphaFoldDB" id="A0A4P7CM97"/>
<gene>
    <name evidence="2" type="ORF">EXH44_10775</name>
</gene>
<accession>A0A4P7CM97</accession>
<dbReference type="Proteomes" id="UP000294444">
    <property type="component" value="Chromosome"/>
</dbReference>
<keyword evidence="1" id="KW-0812">Transmembrane</keyword>
<feature type="transmembrane region" description="Helical" evidence="1">
    <location>
        <begin position="44"/>
        <end position="66"/>
    </location>
</feature>
<keyword evidence="1" id="KW-1133">Transmembrane helix</keyword>
<proteinExistence type="predicted"/>
<evidence type="ECO:0000313" key="2">
    <source>
        <dbReference type="EMBL" id="QBQ64669.1"/>
    </source>
</evidence>
<dbReference type="KEGG" id="aio:EXH44_10775"/>
<protein>
    <submittedName>
        <fullName evidence="2">Uncharacterized protein</fullName>
    </submittedName>
</protein>
<dbReference type="RefSeq" id="WP_162857474.1">
    <property type="nucleotide sequence ID" value="NZ_CP038145.1"/>
</dbReference>
<name>A0A4P7CM97_9PAST</name>
<evidence type="ECO:0000256" key="1">
    <source>
        <dbReference type="SAM" id="Phobius"/>
    </source>
</evidence>
<organism evidence="2 3">
    <name type="scientific">Actinobacillus indolicus</name>
    <dbReference type="NCBI Taxonomy" id="51049"/>
    <lineage>
        <taxon>Bacteria</taxon>
        <taxon>Pseudomonadati</taxon>
        <taxon>Pseudomonadota</taxon>
        <taxon>Gammaproteobacteria</taxon>
        <taxon>Pasteurellales</taxon>
        <taxon>Pasteurellaceae</taxon>
        <taxon>Actinobacillus</taxon>
    </lineage>
</organism>
<reference evidence="2 3" key="1">
    <citation type="submission" date="2019-03" db="EMBL/GenBank/DDBJ databases">
        <authorList>
            <person name="Che Y."/>
            <person name="Zhou L."/>
        </authorList>
    </citation>
    <scope>NUCLEOTIDE SEQUENCE [LARGE SCALE GENOMIC DNA]</scope>
    <source>
        <strain evidence="2 3">AIFJ1607</strain>
    </source>
</reference>
<sequence length="80" mass="9231">MWNLFKFPTKKETIDSWAKMLEDFTKVSILAIPVIFFGKESIQFKGISIAVLLFIAYYALISAKALRENVTRLTIKEEDV</sequence>
<evidence type="ECO:0000313" key="3">
    <source>
        <dbReference type="Proteomes" id="UP000294444"/>
    </source>
</evidence>
<keyword evidence="1" id="KW-0472">Membrane</keyword>
<dbReference type="EMBL" id="CP038145">
    <property type="protein sequence ID" value="QBQ64669.1"/>
    <property type="molecule type" value="Genomic_DNA"/>
</dbReference>